<reference evidence="2 3" key="1">
    <citation type="submission" date="2020-08" db="EMBL/GenBank/DDBJ databases">
        <title>Complete genome sequence of Entomobacter blattae G55GP.</title>
        <authorList>
            <person name="Poehlein A."/>
            <person name="Guzman J."/>
            <person name="Daniel R."/>
            <person name="Vilcinskas A."/>
        </authorList>
    </citation>
    <scope>NUCLEOTIDE SEQUENCE [LARGE SCALE GENOMIC DNA]</scope>
    <source>
        <strain evidence="2 3">G55GP</strain>
    </source>
</reference>
<dbReference type="RefSeq" id="WP_203414281.1">
    <property type="nucleotide sequence ID" value="NZ_CP060244.1"/>
</dbReference>
<name>A0A7H1NQ21_9PROT</name>
<dbReference type="GO" id="GO:0009236">
    <property type="term" value="P:cobalamin biosynthetic process"/>
    <property type="evidence" value="ECO:0007669"/>
    <property type="project" value="InterPro"/>
</dbReference>
<dbReference type="SUPFAM" id="SSF159664">
    <property type="entry name" value="CobE/GbiG C-terminal domain-like"/>
    <property type="match status" value="1"/>
</dbReference>
<dbReference type="InterPro" id="IPR002750">
    <property type="entry name" value="CobE/GbiG_C"/>
</dbReference>
<dbReference type="Proteomes" id="UP000516349">
    <property type="component" value="Chromosome"/>
</dbReference>
<dbReference type="EMBL" id="CP060244">
    <property type="protein sequence ID" value="QNT77881.1"/>
    <property type="molecule type" value="Genomic_DNA"/>
</dbReference>
<dbReference type="Gene3D" id="3.30.420.180">
    <property type="entry name" value="CobE/GbiG C-terminal domain"/>
    <property type="match status" value="1"/>
</dbReference>
<dbReference type="AlphaFoldDB" id="A0A7H1NQ21"/>
<keyword evidence="3" id="KW-1185">Reference proteome</keyword>
<proteinExistence type="predicted"/>
<dbReference type="Pfam" id="PF01890">
    <property type="entry name" value="CbiG_C"/>
    <property type="match status" value="1"/>
</dbReference>
<evidence type="ECO:0000259" key="1">
    <source>
        <dbReference type="Pfam" id="PF01890"/>
    </source>
</evidence>
<evidence type="ECO:0000313" key="3">
    <source>
        <dbReference type="Proteomes" id="UP000516349"/>
    </source>
</evidence>
<feature type="domain" description="CobE/GbiG C-terminal" evidence="1">
    <location>
        <begin position="8"/>
        <end position="143"/>
    </location>
</feature>
<accession>A0A7H1NQ21</accession>
<sequence length="153" mass="16776">MADPPYTVAGFGCRPYSPLTDLTAAFRQLSHVSPFPITAVAAPYFRQELALFSELSHMVSLPLYWISLHTLKKAQPYCQSYSQQALNRFGIAAIAEGCAIARCLAYVTEHQGAFVSSSVSAICTMPKLVFPKMSFNTVTIALASINPPKWRPT</sequence>
<dbReference type="KEGG" id="ebla:JGUZn3_06390"/>
<gene>
    <name evidence="2" type="ORF">JGUZn3_06390</name>
</gene>
<dbReference type="InterPro" id="IPR036518">
    <property type="entry name" value="CobE/GbiG_C_sf"/>
</dbReference>
<protein>
    <recommendedName>
        <fullName evidence="1">CobE/GbiG C-terminal domain-containing protein</fullName>
    </recommendedName>
</protein>
<evidence type="ECO:0000313" key="2">
    <source>
        <dbReference type="EMBL" id="QNT77881.1"/>
    </source>
</evidence>
<organism evidence="2 3">
    <name type="scientific">Entomobacter blattae</name>
    <dbReference type="NCBI Taxonomy" id="2762277"/>
    <lineage>
        <taxon>Bacteria</taxon>
        <taxon>Pseudomonadati</taxon>
        <taxon>Pseudomonadota</taxon>
        <taxon>Alphaproteobacteria</taxon>
        <taxon>Acetobacterales</taxon>
        <taxon>Acetobacteraceae</taxon>
        <taxon>Entomobacter</taxon>
    </lineage>
</organism>